<reference evidence="3" key="1">
    <citation type="submission" date="2021-07" db="EMBL/GenBank/DDBJ databases">
        <title>Complete genome sequencing of a Clostridium isolate.</title>
        <authorList>
            <person name="Ueki A."/>
            <person name="Tonouchi A."/>
        </authorList>
    </citation>
    <scope>NUCLEOTIDE SEQUENCE [LARGE SCALE GENOMIC DNA]</scope>
    <source>
        <strain evidence="3">C5S11</strain>
    </source>
</reference>
<accession>A0ABM7TD71</accession>
<name>A0ABM7TD71_9CLOT</name>
<evidence type="ECO:0000256" key="1">
    <source>
        <dbReference type="SAM" id="SignalP"/>
    </source>
</evidence>
<dbReference type="Proteomes" id="UP000824633">
    <property type="component" value="Chromosome"/>
</dbReference>
<dbReference type="RefSeq" id="WP_224033313.1">
    <property type="nucleotide sequence ID" value="NZ_AP024849.1"/>
</dbReference>
<evidence type="ECO:0000313" key="3">
    <source>
        <dbReference type="Proteomes" id="UP000824633"/>
    </source>
</evidence>
<sequence>MLKKVISASLTLALLLCVNLPVKASEISNNMKTKTVNQAIESIKDGQAKDLQKNLEKKTKSSHTIYSLSAQPFYVALYSDGNNSTIYSRNQAGTIAQDYFPLIIETYQKGAGIINEVKVDGRDISQVYTESDFYNTTESTPAFFVVEKDPTDSSNSAWYTYVAVSTLSKGTHTVQIYSTINGKNLSDSIRVTVS</sequence>
<evidence type="ECO:0000313" key="2">
    <source>
        <dbReference type="EMBL" id="BCZ46917.1"/>
    </source>
</evidence>
<gene>
    <name evidence="2" type="ORF">psyc5s11_29840</name>
</gene>
<feature type="chain" id="PRO_5047198238" evidence="1">
    <location>
        <begin position="25"/>
        <end position="194"/>
    </location>
</feature>
<keyword evidence="3" id="KW-1185">Reference proteome</keyword>
<proteinExistence type="predicted"/>
<feature type="signal peptide" evidence="1">
    <location>
        <begin position="1"/>
        <end position="24"/>
    </location>
</feature>
<protein>
    <submittedName>
        <fullName evidence="2">Uncharacterized protein</fullName>
    </submittedName>
</protein>
<organism evidence="2 3">
    <name type="scientific">Clostridium gelidum</name>
    <dbReference type="NCBI Taxonomy" id="704125"/>
    <lineage>
        <taxon>Bacteria</taxon>
        <taxon>Bacillati</taxon>
        <taxon>Bacillota</taxon>
        <taxon>Clostridia</taxon>
        <taxon>Eubacteriales</taxon>
        <taxon>Clostridiaceae</taxon>
        <taxon>Clostridium</taxon>
    </lineage>
</organism>
<dbReference type="EMBL" id="AP024849">
    <property type="protein sequence ID" value="BCZ46917.1"/>
    <property type="molecule type" value="Genomic_DNA"/>
</dbReference>
<keyword evidence="1" id="KW-0732">Signal</keyword>